<feature type="region of interest" description="Disordered" evidence="1">
    <location>
        <begin position="2378"/>
        <end position="2406"/>
    </location>
</feature>
<dbReference type="PANTHER" id="PTHR24006:SF827">
    <property type="entry name" value="UBIQUITIN CARBOXYL-TERMINAL HYDROLASE 34"/>
    <property type="match status" value="1"/>
</dbReference>
<sequence>MDQPAVSPSELRERAVSSEPCSTRPNPFDDDGSSARKRRRTSLNGASPSHSVETPTGSPHTNTRGESEDRDAAMTMDSAASEPRLSEHEADQQQSGSETRPTRITLNLKAAKQAVPSGPSSPTTPNEVDKDLIGSQEEGIRDSVEDGDADVPPTQCIDGATSTMDTDNPPVEVILDTDDEDQDGVPGITILQENNPMLEFPYLPTEPLSDSLPKLSLLSGAKLDEGWQEPASTPFVTYLHALLLSHPKSGSPSPLDSLYCIGFTLADLVTRFPRVLESLAGIAQLASFLARGELVGAQRSALTPDSDSSKPCLGQGYKLFDAISGALAACIDKSVNQIAPNTATELLAGLAEMLRLCLHGESEQAQDVIKKHMLEHPEIPPTETVKVIVNEWRLAMLTKLIMSSQMQLRIMAAQTMCADMVRIWKDYHEQAIDVAQQPVLRHFSSQLVRSQVVSYVLGPTCHPEVTAQSYNIIGFLFASHTFTEDQMDEMWRTVTTCQISGVSESLLMMMANIANLFGMDDFLCVFRKLQTVRIENFNATMKDFCDRVMSYLIEGNETIQDLLPYSLMFRLLRESSAPGPPFYRIIQKWASSLVLQLLRRGPSPEDRQLLIQECLKDITEKSRYTLGSLHGLLLLCRPGNRERDLQQLTEQYNLPQLLVDELEHAVSSRADVGVAHLISGQENAARLELLTSVILHGRDSDAVSEELGRKLWDLLVGPLAASQEDRDCAWQSLSAAMKSSSGRTFVETCFNDYFPTLSPDLFRPGSLDFILQRIIPLINSDSSFVLEDEESRNRLGIEQLWRIALTAPTDTIERRAIVALVKDVYLENRSIQQMPVHRVRKFHLALVDRCMQQLCSAAKHLMAEPEMGKNGEGGDAMITSHDDQSASEQEMLFTRSLTIVREFHNLHQLTPRFSSPDLRSLVLPQNNDVEGDSAELKFQSFDGDTQTDVRPLSIGRRNTAGSLLASIRDATGFDNYRLYYRGRPFTPSEGDICRSLEDLQIHNGLILVKRETDADEYPVHVRPGASPVEIEIMRHFEELWQYLALKEKLASELYAFLITLPVGDRIMNMVANEQTPYSDVFPIGHPLKSLYALHVIREHLSARRSLAKPSQENEEYDSALRRALALVVPALSDHEVIDEVSGENLRAALASRLVEQFLAILRDPMRPTSTTDFLDAALIERLAQILSSSLEVEPASFVDNLTNVAFRAIMDTCSLKWELWDLLQSKMDLQQTIQRLLVDDTRDIVRKSTAAIIGDKVVNDLGTSVVPATTFRDVFRPLLIDLVPRALAQPTRSLEVFNLLVIVFRSEKESAPPSIDIHKTVQRLNELLLAYSPSEKPIPAQGIPPGAIDFGAFGLVNLLHRLLCDNVDGDIASSLDASSGIDLFWGHLFPRRQPMPDLLWHHGLIYHETTRLRLNDIVLKLVGRNLSQLKHFFAELSHLVPCSTDDRADEKIYRYDLPFGFDRSKEIRAACGYAGLRNLSNTCYLNSLCTQLFMNFDFRKFILSVQVDRRDFSRSLLWETQSLFGQLQSSHQRFVDPESFVANIKTYDDDLINVHNQMDVEEFFNLLNDRLEGQLSSSEAVRTFRTFYGGQLVTQTKSKECDHISEVMEPFSAIQCDIKGKKNLLESLEAYVDGEHMEGDNKYKCSTCDRHVDAVRRSCLKEIPNSLIFHLKRFDFNLRTQSRSKINDYFAFPDRINMRPYTVQYLSNPSGELSEDWFELVGVLVHAGTAESGHYYSFIRERPTSRKDESWFEFNDDVVSPWHPSRMEACCFGGSESSWDAGGVAYEKNYCAYMLFYERSSTIERKQQELHQVGWTSPVQAKISTPLHSLIRDDNLRLLQRHCLFDPDHIRFVDSAIERMQDLNDGTCSREHETETLAMQIAIAHLDQVAARVRDVPEAQKLAQRIRGMVEACGTCALVMYGYLSSHTEAFRNLMQRNPEVIVRRSTAQIMMEALNSIKYTFPGNYCIGAPPTEEYPDDIVNGVCAMFEHLWEYFHYPSFHRSWPEVFDLMATFVYSGKDETLAFLTRGFLSKTMLIFMAEYLDDDKRDVQFTKMCNFLARRPNRSPCYASVIELLRGVLTQITPLNPVHGEVVREEAYLEHRDEPIRLTMLERKLLDQTLEVGGNALLDKVILLNQNVEATDAIVAHVVGQRWPIETDLLDTLIFNTTPQDHYITYGPYLRAAVVFCRVCYSPEYIDKLIDHVAKQSIILSRSEPKAVWKFFTETFTETRFHSGESRVQIYLQCLKYLPDWAPALLAQYDPVLSLQVETLLHDKVFQFGANSKISDAEGGTEAAEAIATCAKKFGMHLCEYISETCIKSSQTVSSQTVSLVSRVLSRCTPYFDTKDEAHAEETQKYRRNCGVVMDHLRRLSVDDLDDEGSDWENSFASSDQIESQPDEDMKDLDM</sequence>
<dbReference type="GO" id="GO:0005634">
    <property type="term" value="C:nucleus"/>
    <property type="evidence" value="ECO:0007669"/>
    <property type="project" value="TreeGrafter"/>
</dbReference>
<dbReference type="InterPro" id="IPR018200">
    <property type="entry name" value="USP_CS"/>
</dbReference>
<evidence type="ECO:0000313" key="3">
    <source>
        <dbReference type="EMBL" id="KAF3770103.1"/>
    </source>
</evidence>
<dbReference type="SUPFAM" id="SSF54001">
    <property type="entry name" value="Cysteine proteinases"/>
    <property type="match status" value="1"/>
</dbReference>
<dbReference type="Gene3D" id="3.90.70.10">
    <property type="entry name" value="Cysteine proteinases"/>
    <property type="match status" value="1"/>
</dbReference>
<dbReference type="InterPro" id="IPR050164">
    <property type="entry name" value="Peptidase_C19"/>
</dbReference>
<dbReference type="PANTHER" id="PTHR24006">
    <property type="entry name" value="UBIQUITIN CARBOXYL-TERMINAL HYDROLASE"/>
    <property type="match status" value="1"/>
</dbReference>
<feature type="compositionally biased region" description="Polar residues" evidence="1">
    <location>
        <begin position="42"/>
        <end position="62"/>
    </location>
</feature>
<keyword evidence="4" id="KW-1185">Reference proteome</keyword>
<feature type="compositionally biased region" description="Polar residues" evidence="1">
    <location>
        <begin position="92"/>
        <end position="105"/>
    </location>
</feature>
<dbReference type="Proteomes" id="UP000803844">
    <property type="component" value="Unassembled WGS sequence"/>
</dbReference>
<comment type="caution">
    <text evidence="3">The sequence shown here is derived from an EMBL/GenBank/DDBJ whole genome shotgun (WGS) entry which is preliminary data.</text>
</comment>
<organism evidence="3 4">
    <name type="scientific">Cryphonectria parasitica (strain ATCC 38755 / EP155)</name>
    <dbReference type="NCBI Taxonomy" id="660469"/>
    <lineage>
        <taxon>Eukaryota</taxon>
        <taxon>Fungi</taxon>
        <taxon>Dikarya</taxon>
        <taxon>Ascomycota</taxon>
        <taxon>Pezizomycotina</taxon>
        <taxon>Sordariomycetes</taxon>
        <taxon>Sordariomycetidae</taxon>
        <taxon>Diaporthales</taxon>
        <taxon>Cryphonectriaceae</taxon>
        <taxon>Cryphonectria-Endothia species complex</taxon>
        <taxon>Cryphonectria</taxon>
    </lineage>
</organism>
<feature type="region of interest" description="Disordered" evidence="1">
    <location>
        <begin position="1"/>
        <end position="130"/>
    </location>
</feature>
<dbReference type="EMBL" id="MU032344">
    <property type="protein sequence ID" value="KAF3770103.1"/>
    <property type="molecule type" value="Genomic_DNA"/>
</dbReference>
<feature type="compositionally biased region" description="Basic and acidic residues" evidence="1">
    <location>
        <begin position="63"/>
        <end position="72"/>
    </location>
</feature>
<feature type="compositionally biased region" description="Polar residues" evidence="1">
    <location>
        <begin position="2383"/>
        <end position="2395"/>
    </location>
</feature>
<dbReference type="RefSeq" id="XP_040781064.1">
    <property type="nucleotide sequence ID" value="XM_040926092.1"/>
</dbReference>
<dbReference type="InterPro" id="IPR021905">
    <property type="entry name" value="DUF3517"/>
</dbReference>
<dbReference type="GO" id="GO:0004843">
    <property type="term" value="F:cysteine-type deubiquitinase activity"/>
    <property type="evidence" value="ECO:0007669"/>
    <property type="project" value="InterPro"/>
</dbReference>
<gene>
    <name evidence="3" type="ORF">M406DRAFT_86920</name>
</gene>
<evidence type="ECO:0000256" key="1">
    <source>
        <dbReference type="SAM" id="MobiDB-lite"/>
    </source>
</evidence>
<feature type="domain" description="USP" evidence="2">
    <location>
        <begin position="1474"/>
        <end position="1800"/>
    </location>
</feature>
<dbReference type="GO" id="GO:0005829">
    <property type="term" value="C:cytosol"/>
    <property type="evidence" value="ECO:0007669"/>
    <property type="project" value="TreeGrafter"/>
</dbReference>
<dbReference type="InterPro" id="IPR038765">
    <property type="entry name" value="Papain-like_cys_pep_sf"/>
</dbReference>
<evidence type="ECO:0000313" key="4">
    <source>
        <dbReference type="Proteomes" id="UP000803844"/>
    </source>
</evidence>
<dbReference type="PROSITE" id="PS00973">
    <property type="entry name" value="USP_2"/>
    <property type="match status" value="1"/>
</dbReference>
<dbReference type="GeneID" id="63843221"/>
<dbReference type="Pfam" id="PF00443">
    <property type="entry name" value="UCH"/>
    <property type="match status" value="1"/>
</dbReference>
<dbReference type="CDD" id="cd02659">
    <property type="entry name" value="peptidase_C19C"/>
    <property type="match status" value="1"/>
</dbReference>
<dbReference type="InterPro" id="IPR028889">
    <property type="entry name" value="USP"/>
</dbReference>
<dbReference type="Pfam" id="PF12030">
    <property type="entry name" value="DUF3517"/>
    <property type="match status" value="1"/>
</dbReference>
<dbReference type="OrthoDB" id="420187at2759"/>
<dbReference type="FunFam" id="3.90.70.10:FF:000022">
    <property type="entry name" value="Ubiquitin carboxyl-terminal hydrolase 24"/>
    <property type="match status" value="1"/>
</dbReference>
<feature type="compositionally biased region" description="Acidic residues" evidence="1">
    <location>
        <begin position="2396"/>
        <end position="2406"/>
    </location>
</feature>
<name>A0A9P5CT96_CRYP1</name>
<dbReference type="GO" id="GO:0016579">
    <property type="term" value="P:protein deubiquitination"/>
    <property type="evidence" value="ECO:0007669"/>
    <property type="project" value="InterPro"/>
</dbReference>
<dbReference type="PROSITE" id="PS50235">
    <property type="entry name" value="USP_3"/>
    <property type="match status" value="1"/>
</dbReference>
<accession>A0A9P5CT96</accession>
<dbReference type="InterPro" id="IPR001394">
    <property type="entry name" value="Peptidase_C19_UCH"/>
</dbReference>
<proteinExistence type="predicted"/>
<evidence type="ECO:0000259" key="2">
    <source>
        <dbReference type="PROSITE" id="PS50235"/>
    </source>
</evidence>
<protein>
    <recommendedName>
        <fullName evidence="2">USP domain-containing protein</fullName>
    </recommendedName>
</protein>
<reference evidence="3" key="1">
    <citation type="journal article" date="2020" name="Phytopathology">
        <title>Genome sequence of the chestnut blight fungus Cryphonectria parasitica EP155: A fundamental resource for an archetypical invasive plant pathogen.</title>
        <authorList>
            <person name="Crouch J.A."/>
            <person name="Dawe A."/>
            <person name="Aerts A."/>
            <person name="Barry K."/>
            <person name="Churchill A.C.L."/>
            <person name="Grimwood J."/>
            <person name="Hillman B."/>
            <person name="Milgroom M.G."/>
            <person name="Pangilinan J."/>
            <person name="Smith M."/>
            <person name="Salamov A."/>
            <person name="Schmutz J."/>
            <person name="Yadav J."/>
            <person name="Grigoriev I.V."/>
            <person name="Nuss D."/>
        </authorList>
    </citation>
    <scope>NUCLEOTIDE SEQUENCE</scope>
    <source>
        <strain evidence="3">EP155</strain>
    </source>
</reference>